<protein>
    <recommendedName>
        <fullName evidence="2">PEHE domain-containing protein</fullName>
    </recommendedName>
</protein>
<dbReference type="InterPro" id="IPR029332">
    <property type="entry name" value="PEHE_dom"/>
</dbReference>
<feature type="domain" description="PEHE" evidence="2">
    <location>
        <begin position="116"/>
        <end position="260"/>
    </location>
</feature>
<dbReference type="EMBL" id="KZ301980">
    <property type="protein sequence ID" value="PFH52265.1"/>
    <property type="molecule type" value="Genomic_DNA"/>
</dbReference>
<feature type="compositionally biased region" description="Polar residues" evidence="1">
    <location>
        <begin position="400"/>
        <end position="413"/>
    </location>
</feature>
<keyword evidence="4" id="KW-1185">Reference proteome</keyword>
<name>A0A2A9NMQ4_9AGAR</name>
<feature type="compositionally biased region" description="Polar residues" evidence="1">
    <location>
        <begin position="521"/>
        <end position="535"/>
    </location>
</feature>
<feature type="region of interest" description="Disordered" evidence="1">
    <location>
        <begin position="399"/>
        <end position="418"/>
    </location>
</feature>
<gene>
    <name evidence="3" type="ORF">AMATHDRAFT_46394</name>
</gene>
<evidence type="ECO:0000313" key="4">
    <source>
        <dbReference type="Proteomes" id="UP000242287"/>
    </source>
</evidence>
<feature type="region of interest" description="Disordered" evidence="1">
    <location>
        <begin position="315"/>
        <end position="367"/>
    </location>
</feature>
<evidence type="ECO:0000256" key="1">
    <source>
        <dbReference type="SAM" id="MobiDB-lite"/>
    </source>
</evidence>
<feature type="region of interest" description="Disordered" evidence="1">
    <location>
        <begin position="516"/>
        <end position="546"/>
    </location>
</feature>
<evidence type="ECO:0000313" key="3">
    <source>
        <dbReference type="EMBL" id="PFH52265.1"/>
    </source>
</evidence>
<feature type="region of interest" description="Disordered" evidence="1">
    <location>
        <begin position="1"/>
        <end position="27"/>
    </location>
</feature>
<dbReference type="InterPro" id="IPR029184">
    <property type="entry name" value="Sas4_dom"/>
</dbReference>
<feature type="compositionally biased region" description="Polar residues" evidence="1">
    <location>
        <begin position="352"/>
        <end position="367"/>
    </location>
</feature>
<sequence>MDLQPSSSGNGMHTRQKRVLPTRSRRGVPGVAGVGSCDVDLMILDTHKRRLTIGLHLRAAENEPLIPAETQFILTTNSAWVDNLSTTAQLSFNIQANERYFDRPEVLKSFREQTLIETPSFINVAELPSAGVGGRFRPRGSGDNFVDTSDAAYEKRHRKYEAFEKRLRLREKEKLKHEQYKLRERIDQLKAMDSSAFLSLAASTFSPADTEVFDSQDAILDGPTNGYGPHANNVATPNEGERRRKEMLDVASALEERYRILLPPERLRKANSTTWTGPYSRQYEENEEVSETEEVAVRATTPVKDGSKIKLKFKLPSRSKVTSPVPSQTPVRKARSVAPLPKPSSLRHTRASSHYQMEQSPSMEQPISSITSSDIHVIGKDPIVHTVEKMETPEVGLVSPQPTTSAAGTSAQPASVPATPMSNPDIAVIESTPSPGVIIVQDDELNMLDEIPPPVSANRAPKRRKTSTPPAPSEQTAESMASSPLVTLTAPPMRQTSVPPIESITSSGTAPIFVRIKQQKQKPLTSVRRGNQQLASKLHGSGKPDRSECMLMVAAIRSSAGTKSRNTMRHITAFGGKVPQEIEEYKDFQLPTWFWEEVRDGGCSDEEDEDVDDGGDGDDSEEVEIGMLDVVNIAPAGVVALGSSDASRDKRLPRSASLLRPTISSGEFVFEPPIETQDIPESCIREGHVA</sequence>
<feature type="compositionally biased region" description="Polar residues" evidence="1">
    <location>
        <begin position="1"/>
        <end position="13"/>
    </location>
</feature>
<organism evidence="3 4">
    <name type="scientific">Amanita thiersii Skay4041</name>
    <dbReference type="NCBI Taxonomy" id="703135"/>
    <lineage>
        <taxon>Eukaryota</taxon>
        <taxon>Fungi</taxon>
        <taxon>Dikarya</taxon>
        <taxon>Basidiomycota</taxon>
        <taxon>Agaricomycotina</taxon>
        <taxon>Agaricomycetes</taxon>
        <taxon>Agaricomycetidae</taxon>
        <taxon>Agaricales</taxon>
        <taxon>Pluteineae</taxon>
        <taxon>Amanitaceae</taxon>
        <taxon>Amanita</taxon>
    </lineage>
</organism>
<evidence type="ECO:0000259" key="2">
    <source>
        <dbReference type="SMART" id="SM01300"/>
    </source>
</evidence>
<feature type="compositionally biased region" description="Polar residues" evidence="1">
    <location>
        <begin position="473"/>
        <end position="484"/>
    </location>
</feature>
<feature type="compositionally biased region" description="Basic residues" evidence="1">
    <location>
        <begin position="14"/>
        <end position="26"/>
    </location>
</feature>
<dbReference type="GO" id="GO:0000123">
    <property type="term" value="C:histone acetyltransferase complex"/>
    <property type="evidence" value="ECO:0007669"/>
    <property type="project" value="UniProtKB-ARBA"/>
</dbReference>
<accession>A0A2A9NMQ4</accession>
<dbReference type="STRING" id="703135.A0A2A9NMQ4"/>
<feature type="region of interest" description="Disordered" evidence="1">
    <location>
        <begin position="601"/>
        <end position="621"/>
    </location>
</feature>
<dbReference type="AlphaFoldDB" id="A0A2A9NMQ4"/>
<feature type="compositionally biased region" description="Acidic residues" evidence="1">
    <location>
        <begin position="603"/>
        <end position="621"/>
    </location>
</feature>
<proteinExistence type="predicted"/>
<dbReference type="Pfam" id="PF15460">
    <property type="entry name" value="SAS4"/>
    <property type="match status" value="1"/>
</dbReference>
<dbReference type="OrthoDB" id="2555515at2759"/>
<feature type="compositionally biased region" description="Polar residues" evidence="1">
    <location>
        <begin position="319"/>
        <end position="330"/>
    </location>
</feature>
<dbReference type="SMART" id="SM01300">
    <property type="entry name" value="PEHE"/>
    <property type="match status" value="1"/>
</dbReference>
<feature type="region of interest" description="Disordered" evidence="1">
    <location>
        <begin position="223"/>
        <end position="243"/>
    </location>
</feature>
<dbReference type="Proteomes" id="UP000242287">
    <property type="component" value="Unassembled WGS sequence"/>
</dbReference>
<feature type="region of interest" description="Disordered" evidence="1">
    <location>
        <begin position="450"/>
        <end position="484"/>
    </location>
</feature>
<reference evidence="3 4" key="1">
    <citation type="submission" date="2014-02" db="EMBL/GenBank/DDBJ databases">
        <title>Transposable element dynamics among asymbiotic and ectomycorrhizal Amanita fungi.</title>
        <authorList>
            <consortium name="DOE Joint Genome Institute"/>
            <person name="Hess J."/>
            <person name="Skrede I."/>
            <person name="Wolfe B."/>
            <person name="LaButti K."/>
            <person name="Ohm R.A."/>
            <person name="Grigoriev I.V."/>
            <person name="Pringle A."/>
        </authorList>
    </citation>
    <scope>NUCLEOTIDE SEQUENCE [LARGE SCALE GENOMIC DNA]</scope>
    <source>
        <strain evidence="3 4">SKay4041</strain>
    </source>
</reference>